<dbReference type="PROSITE" id="PS50110">
    <property type="entry name" value="RESPONSE_REGULATORY"/>
    <property type="match status" value="1"/>
</dbReference>
<dbReference type="Proteomes" id="UP000070260">
    <property type="component" value="Chromosome"/>
</dbReference>
<feature type="modified residue" description="4-aspartylphosphate" evidence="3">
    <location>
        <position position="53"/>
    </location>
</feature>
<dbReference type="EMBL" id="CP010994">
    <property type="protein sequence ID" value="AMN36211.1"/>
    <property type="molecule type" value="Genomic_DNA"/>
</dbReference>
<dbReference type="RefSeq" id="WP_061428782.1">
    <property type="nucleotide sequence ID" value="NZ_CATNZO010000001.1"/>
</dbReference>
<dbReference type="OrthoDB" id="9802383at2"/>
<gene>
    <name evidence="4" type="ORF">JFP838_10700</name>
</gene>
<evidence type="ECO:0000313" key="4">
    <source>
        <dbReference type="EMBL" id="AMN36211.1"/>
    </source>
</evidence>
<dbReference type="PROSITE" id="PS50930">
    <property type="entry name" value="HTH_LYTTR"/>
    <property type="match status" value="1"/>
</dbReference>
<dbReference type="InterPro" id="IPR011006">
    <property type="entry name" value="CheY-like_superfamily"/>
</dbReference>
<evidence type="ECO:0000256" key="2">
    <source>
        <dbReference type="ARBA" id="ARBA00024867"/>
    </source>
</evidence>
<comment type="function">
    <text evidence="2">May play the central regulatory role in sporulation. It may be an element of the effector pathway responsible for the activation of sporulation genes in response to nutritional stress. Spo0A may act in concert with spo0H (a sigma factor) to control the expression of some genes that are critical to the sporulation process.</text>
</comment>
<dbReference type="PANTHER" id="PTHR37299:SF1">
    <property type="entry name" value="STAGE 0 SPORULATION PROTEIN A HOMOLOG"/>
    <property type="match status" value="1"/>
</dbReference>
<evidence type="ECO:0000256" key="1">
    <source>
        <dbReference type="ARBA" id="ARBA00018672"/>
    </source>
</evidence>
<dbReference type="Gene3D" id="3.40.50.2300">
    <property type="match status" value="1"/>
</dbReference>
<dbReference type="SUPFAM" id="SSF52172">
    <property type="entry name" value="CheY-like"/>
    <property type="match status" value="1"/>
</dbReference>
<dbReference type="InterPro" id="IPR046947">
    <property type="entry name" value="LytR-like"/>
</dbReference>
<dbReference type="Pfam" id="PF04397">
    <property type="entry name" value="LytTR"/>
    <property type="match status" value="1"/>
</dbReference>
<proteinExistence type="predicted"/>
<evidence type="ECO:0000313" key="5">
    <source>
        <dbReference type="Proteomes" id="UP000070260"/>
    </source>
</evidence>
<dbReference type="Gene3D" id="2.40.50.1020">
    <property type="entry name" value="LytTr DNA-binding domain"/>
    <property type="match status" value="1"/>
</dbReference>
<sequence length="235" mass="27919">MIRIGICDDDKSVIEKIKSYVENFKECKCQITTYCNGEKLLNERKKFDVIFLDIDMPNIDGIETAKRIRLYDKSVKIIYITSYNEYANLAFQVHAFAYLKKPVDELEIHKQLKEVICYLEEEKHEKSIRFVTTEGLLTLELKNIWYFEYIERKVYIHSKEKVYVIKEKITNIADIMGKYGFIMPHKSFVVNLLYVKSIKGYDIFMMDGSIIPLSQKKATYFRDKLNRFLESCLLF</sequence>
<dbReference type="PANTHER" id="PTHR37299">
    <property type="entry name" value="TRANSCRIPTIONAL REGULATOR-RELATED"/>
    <property type="match status" value="1"/>
</dbReference>
<keyword evidence="3" id="KW-0597">Phosphoprotein</keyword>
<dbReference type="InterPro" id="IPR007492">
    <property type="entry name" value="LytTR_DNA-bd_dom"/>
</dbReference>
<protein>
    <recommendedName>
        <fullName evidence="1">Stage 0 sporulation protein A homolog</fullName>
    </recommendedName>
</protein>
<dbReference type="SMART" id="SM00448">
    <property type="entry name" value="REC"/>
    <property type="match status" value="1"/>
</dbReference>
<accession>A0A127EJR7</accession>
<organism evidence="4 5">
    <name type="scientific">Clostridium perfringens</name>
    <dbReference type="NCBI Taxonomy" id="1502"/>
    <lineage>
        <taxon>Bacteria</taxon>
        <taxon>Bacillati</taxon>
        <taxon>Bacillota</taxon>
        <taxon>Clostridia</taxon>
        <taxon>Eubacteriales</taxon>
        <taxon>Clostridiaceae</taxon>
        <taxon>Clostridium</taxon>
    </lineage>
</organism>
<reference evidence="4 5" key="1">
    <citation type="journal article" date="2016" name="PLoS ONE">
        <title>Plasmid Characterization and Chromosome Analysis of Two netF+ Clostridium perfringens Isolates Associated with Foal and Canine Necrotizing Enteritis.</title>
        <authorList>
            <person name="Mehdizadeh Gohari I."/>
            <person name="Kropinski A.M."/>
            <person name="Weese S.J."/>
            <person name="Parreira V.R."/>
            <person name="Whitehead A.E."/>
            <person name="Boerlin P."/>
            <person name="Prescott J.F."/>
        </authorList>
    </citation>
    <scope>NUCLEOTIDE SEQUENCE [LARGE SCALE GENOMIC DNA]</scope>
    <source>
        <strain evidence="4 5">JP838</strain>
    </source>
</reference>
<dbReference type="Pfam" id="PF00072">
    <property type="entry name" value="Response_reg"/>
    <property type="match status" value="1"/>
</dbReference>
<dbReference type="GO" id="GO:0003677">
    <property type="term" value="F:DNA binding"/>
    <property type="evidence" value="ECO:0007669"/>
    <property type="project" value="InterPro"/>
</dbReference>
<dbReference type="GO" id="GO:0000156">
    <property type="term" value="F:phosphorelay response regulator activity"/>
    <property type="evidence" value="ECO:0007669"/>
    <property type="project" value="InterPro"/>
</dbReference>
<name>A0A127EJR7_CLOPF</name>
<dbReference type="SMART" id="SM00850">
    <property type="entry name" value="LytTR"/>
    <property type="match status" value="1"/>
</dbReference>
<dbReference type="AlphaFoldDB" id="A0A127EJR7"/>
<dbReference type="PATRIC" id="fig|1502.177.peg.2195"/>
<dbReference type="InterPro" id="IPR001789">
    <property type="entry name" value="Sig_transdc_resp-reg_receiver"/>
</dbReference>
<evidence type="ECO:0000256" key="3">
    <source>
        <dbReference type="PROSITE-ProRule" id="PRU00169"/>
    </source>
</evidence>